<dbReference type="AlphaFoldDB" id="A0AAD6C9Z5"/>
<evidence type="ECO:0000313" key="3">
    <source>
        <dbReference type="Proteomes" id="UP001213681"/>
    </source>
</evidence>
<comment type="caution">
    <text evidence="2">The sequence shown here is derived from an EMBL/GenBank/DDBJ whole genome shotgun (WGS) entry which is preliminary data.</text>
</comment>
<dbReference type="RefSeq" id="XP_056767058.1">
    <property type="nucleotide sequence ID" value="XM_056908440.1"/>
</dbReference>
<feature type="compositionally biased region" description="Basic and acidic residues" evidence="1">
    <location>
        <begin position="479"/>
        <end position="502"/>
    </location>
</feature>
<keyword evidence="3" id="KW-1185">Reference proteome</keyword>
<dbReference type="SUPFAM" id="SSF54427">
    <property type="entry name" value="NTF2-like"/>
    <property type="match status" value="1"/>
</dbReference>
<dbReference type="InterPro" id="IPR032710">
    <property type="entry name" value="NTF2-like_dom_sf"/>
</dbReference>
<name>A0AAD6C9Z5_9EURO</name>
<feature type="region of interest" description="Disordered" evidence="1">
    <location>
        <begin position="415"/>
        <end position="518"/>
    </location>
</feature>
<dbReference type="Gene3D" id="3.10.450.50">
    <property type="match status" value="1"/>
</dbReference>
<dbReference type="Proteomes" id="UP001213681">
    <property type="component" value="Unassembled WGS sequence"/>
</dbReference>
<feature type="non-terminal residue" evidence="2">
    <location>
        <position position="518"/>
    </location>
</feature>
<gene>
    <name evidence="2" type="ORF">N7458_005058</name>
</gene>
<dbReference type="PANTHER" id="PTHR38436">
    <property type="entry name" value="POLYKETIDE CYCLASE SNOAL-LIKE DOMAIN"/>
    <property type="match status" value="1"/>
</dbReference>
<protein>
    <recommendedName>
        <fullName evidence="4">Dienelactone hydrolase</fullName>
    </recommendedName>
</protein>
<dbReference type="GO" id="GO:0030638">
    <property type="term" value="P:polyketide metabolic process"/>
    <property type="evidence" value="ECO:0007669"/>
    <property type="project" value="InterPro"/>
</dbReference>
<dbReference type="EMBL" id="JAPVEA010000005">
    <property type="protein sequence ID" value="KAJ5454102.1"/>
    <property type="molecule type" value="Genomic_DNA"/>
</dbReference>
<evidence type="ECO:0000313" key="2">
    <source>
        <dbReference type="EMBL" id="KAJ5454102.1"/>
    </source>
</evidence>
<evidence type="ECO:0000256" key="1">
    <source>
        <dbReference type="SAM" id="MobiDB-lite"/>
    </source>
</evidence>
<dbReference type="PANTHER" id="PTHR38436:SF3">
    <property type="entry name" value="CARBOXYMETHYLENEBUTENOLIDASE-RELATED"/>
    <property type="match status" value="1"/>
</dbReference>
<dbReference type="GeneID" id="81598683"/>
<accession>A0AAD6C9Z5</accession>
<feature type="compositionally biased region" description="Basic and acidic residues" evidence="1">
    <location>
        <begin position="444"/>
        <end position="457"/>
    </location>
</feature>
<reference evidence="2" key="2">
    <citation type="journal article" date="2023" name="IMA Fungus">
        <title>Comparative genomic study of the Penicillium genus elucidates a diverse pangenome and 15 lateral gene transfer events.</title>
        <authorList>
            <person name="Petersen C."/>
            <person name="Sorensen T."/>
            <person name="Nielsen M.R."/>
            <person name="Sondergaard T.E."/>
            <person name="Sorensen J.L."/>
            <person name="Fitzpatrick D.A."/>
            <person name="Frisvad J.C."/>
            <person name="Nielsen K.L."/>
        </authorList>
    </citation>
    <scope>NUCLEOTIDE SEQUENCE</scope>
    <source>
        <strain evidence="2">IBT 16125</strain>
    </source>
</reference>
<evidence type="ECO:0008006" key="4">
    <source>
        <dbReference type="Google" id="ProtNLM"/>
    </source>
</evidence>
<sequence>VVGRNPHQMATVSISAPGLSGGLLYNNGSNNARVCITSETGEFDMETIKNWQDEGFDVVYVALDGGGKEYEGRLRGVKEGLGVGENYAVIAYGEAANYCLDYYLKSQNANRLCALIAYYPSVIPDTRSRFPLSLPVLVHLAGDSVDVTTIPVALGLQGKKRRKTRPINPGIGTGERLELAYPAYTYNHAPPGFAEHDMEEYDHLAAGLAWARTLEVLRKGFSREADLERRWEEHQEAKFFASNLTRTMDAYISQKKPAVTYVPTVSGGIGTQALRRFYEHHFIGKLPQSMRIRLLSRTTGADRVVDELYVSFEHSQEIPWMLPGVPPTNKRVEIIIISIVSLRAGHLYSEHTYWDQASVLVQVGLLDPKLVPQSAQGVDRLPVVGREAARRILHEDPEEEQVDYHNRMIRRARALRNRSSRASQAGEESAAELKSEGETPMPIREQKKGKSVQEKGTPHPGPAMASNGGAHDSNENGDDDHAAANEKESTEKESTVKAKSETANHNAFVQEGSDENEQ</sequence>
<organism evidence="2 3">
    <name type="scientific">Penicillium daleae</name>
    <dbReference type="NCBI Taxonomy" id="63821"/>
    <lineage>
        <taxon>Eukaryota</taxon>
        <taxon>Fungi</taxon>
        <taxon>Dikarya</taxon>
        <taxon>Ascomycota</taxon>
        <taxon>Pezizomycotina</taxon>
        <taxon>Eurotiomycetes</taxon>
        <taxon>Eurotiomycetidae</taxon>
        <taxon>Eurotiales</taxon>
        <taxon>Aspergillaceae</taxon>
        <taxon>Penicillium</taxon>
    </lineage>
</organism>
<proteinExistence type="predicted"/>
<dbReference type="InterPro" id="IPR009959">
    <property type="entry name" value="Cyclase_SnoaL-like"/>
</dbReference>
<reference evidence="2" key="1">
    <citation type="submission" date="2022-12" db="EMBL/GenBank/DDBJ databases">
        <authorList>
            <person name="Petersen C."/>
        </authorList>
    </citation>
    <scope>NUCLEOTIDE SEQUENCE</scope>
    <source>
        <strain evidence="2">IBT 16125</strain>
    </source>
</reference>